<dbReference type="GO" id="GO:0003677">
    <property type="term" value="F:DNA binding"/>
    <property type="evidence" value="ECO:0007669"/>
    <property type="project" value="UniProtKB-UniRule"/>
</dbReference>
<dbReference type="Gene3D" id="1.10.443.10">
    <property type="entry name" value="Intergrase catalytic core"/>
    <property type="match status" value="1"/>
</dbReference>
<evidence type="ECO:0000259" key="5">
    <source>
        <dbReference type="PROSITE" id="PS51898"/>
    </source>
</evidence>
<dbReference type="PROSITE" id="PS51898">
    <property type="entry name" value="TYR_RECOMBINASE"/>
    <property type="match status" value="1"/>
</dbReference>
<accession>A0AAX3W1T5</accession>
<dbReference type="InterPro" id="IPR010998">
    <property type="entry name" value="Integrase_recombinase_N"/>
</dbReference>
<keyword evidence="2 4" id="KW-0238">DNA-binding</keyword>
<evidence type="ECO:0000256" key="4">
    <source>
        <dbReference type="PROSITE-ProRule" id="PRU01248"/>
    </source>
</evidence>
<name>A0AAX3W1T5_MAMLE</name>
<evidence type="ECO:0000256" key="1">
    <source>
        <dbReference type="ARBA" id="ARBA00008857"/>
    </source>
</evidence>
<dbReference type="Pfam" id="PF14657">
    <property type="entry name" value="Arm-DNA-bind_4"/>
    <property type="match status" value="1"/>
</dbReference>
<dbReference type="AlphaFoldDB" id="A0AAX3W1T5"/>
<organism evidence="7 8">
    <name type="scientific">Mammaliicoccus lentus</name>
    <name type="common">Staphylococcus lentus</name>
    <dbReference type="NCBI Taxonomy" id="42858"/>
    <lineage>
        <taxon>Bacteria</taxon>
        <taxon>Bacillati</taxon>
        <taxon>Bacillota</taxon>
        <taxon>Bacilli</taxon>
        <taxon>Bacillales</taxon>
        <taxon>Staphylococcaceae</taxon>
        <taxon>Mammaliicoccus</taxon>
    </lineage>
</organism>
<dbReference type="RefSeq" id="WP_282861815.1">
    <property type="nucleotide sequence ID" value="NZ_CP118848.1"/>
</dbReference>
<dbReference type="InterPro" id="IPR002104">
    <property type="entry name" value="Integrase_catalytic"/>
</dbReference>
<evidence type="ECO:0000256" key="3">
    <source>
        <dbReference type="ARBA" id="ARBA00023172"/>
    </source>
</evidence>
<dbReference type="Gene3D" id="1.10.150.130">
    <property type="match status" value="1"/>
</dbReference>
<protein>
    <submittedName>
        <fullName evidence="7">Tyrosine-type recombinase/integrase</fullName>
    </submittedName>
</protein>
<keyword evidence="3" id="KW-0233">DNA recombination</keyword>
<evidence type="ECO:0000259" key="6">
    <source>
        <dbReference type="PROSITE" id="PS51900"/>
    </source>
</evidence>
<dbReference type="InterPro" id="IPR013762">
    <property type="entry name" value="Integrase-like_cat_sf"/>
</dbReference>
<evidence type="ECO:0000313" key="7">
    <source>
        <dbReference type="EMBL" id="WHI59041.1"/>
    </source>
</evidence>
<dbReference type="PANTHER" id="PTHR30349:SF64">
    <property type="entry name" value="PROPHAGE INTEGRASE INTD-RELATED"/>
    <property type="match status" value="1"/>
</dbReference>
<dbReference type="EMBL" id="CP118848">
    <property type="protein sequence ID" value="WHI59041.1"/>
    <property type="molecule type" value="Genomic_DNA"/>
</dbReference>
<dbReference type="InterPro" id="IPR011010">
    <property type="entry name" value="DNA_brk_join_enz"/>
</dbReference>
<reference evidence="7" key="1">
    <citation type="journal article" date="2023" name="Antibiotics">
        <title>Prevalence and Molecular Characterization of Methicillin-Resistant Staphylococci (MRS) and Mammaliicocci (MRM) in Dromedary Camels from Algeria: First Detection of SCCmec-mecC Hybrid in Methicillin-Resistant Mammaliicoccus lentus.</title>
        <authorList>
            <person name="Belhout C."/>
            <person name="Boyen F."/>
            <person name="Vereecke N."/>
            <person name="Theuns S."/>
            <person name="Taibi N."/>
            <person name="Stegger M."/>
            <person name="de la Fe-Rodriguez P.Y."/>
            <person name="Bouayad L."/>
            <person name="Elgroud R."/>
            <person name="Butaye P."/>
        </authorList>
    </citation>
    <scope>NUCLEOTIDE SEQUENCE</scope>
    <source>
        <strain evidence="7">7048</strain>
    </source>
</reference>
<evidence type="ECO:0000256" key="2">
    <source>
        <dbReference type="ARBA" id="ARBA00023125"/>
    </source>
</evidence>
<gene>
    <name evidence="7" type="ORF">PYH69_09755</name>
</gene>
<dbReference type="GO" id="GO:0006310">
    <property type="term" value="P:DNA recombination"/>
    <property type="evidence" value="ECO:0007669"/>
    <property type="project" value="UniProtKB-KW"/>
</dbReference>
<dbReference type="InterPro" id="IPR050090">
    <property type="entry name" value="Tyrosine_recombinase_XerCD"/>
</dbReference>
<dbReference type="PANTHER" id="PTHR30349">
    <property type="entry name" value="PHAGE INTEGRASE-RELATED"/>
    <property type="match status" value="1"/>
</dbReference>
<feature type="domain" description="Core-binding (CB)" evidence="6">
    <location>
        <begin position="50"/>
        <end position="139"/>
    </location>
</feature>
<sequence length="348" mass="40829">MTVKKYGSSWGYYFGFKNKRYRKRGFATRREAVAAETDAKDKLNKGGIIDDKLDFLKYYTSWHKLNKEGTISEVSYNTYMNAGNQFKEYLEIEKLYPIALKDVNQTIYRGFLKWYGNTHTTESVRKMHYCLKQALNDALQDGLIHKDPTYNAKPKGMKESKTEEEKFMTIKDFKDLKEYVSQKPVLSHLFIYMLIITGSRFSGIRNMRYEYIDEVKNQLYIHDTKNETSPRWVTINPNEMTYIKQVLKNNQHNLNGYIFHTGSNLITHNAVDKVFQRFLVKQGCGHYTLHALRHTHCSVLLHEGISIYYVSKRLGHKSIQTTMTTYSHLLEETKDREEEKALKAIASL</sequence>
<dbReference type="Proteomes" id="UP001223261">
    <property type="component" value="Chromosome"/>
</dbReference>
<dbReference type="CDD" id="cd01189">
    <property type="entry name" value="INT_ICEBs1_C_like"/>
    <property type="match status" value="1"/>
</dbReference>
<dbReference type="InterPro" id="IPR028259">
    <property type="entry name" value="AP2-like_int_N"/>
</dbReference>
<dbReference type="SUPFAM" id="SSF56349">
    <property type="entry name" value="DNA breaking-rejoining enzymes"/>
    <property type="match status" value="1"/>
</dbReference>
<dbReference type="Pfam" id="PF00589">
    <property type="entry name" value="Phage_integrase"/>
    <property type="match status" value="1"/>
</dbReference>
<feature type="domain" description="Tyr recombinase" evidence="5">
    <location>
        <begin position="163"/>
        <end position="342"/>
    </location>
</feature>
<proteinExistence type="inferred from homology"/>
<evidence type="ECO:0000313" key="8">
    <source>
        <dbReference type="Proteomes" id="UP001223261"/>
    </source>
</evidence>
<comment type="similarity">
    <text evidence="1">Belongs to the 'phage' integrase family.</text>
</comment>
<dbReference type="Pfam" id="PF13102">
    <property type="entry name" value="Phage_int_SAM_5"/>
    <property type="match status" value="1"/>
</dbReference>
<dbReference type="GO" id="GO:0015074">
    <property type="term" value="P:DNA integration"/>
    <property type="evidence" value="ECO:0007669"/>
    <property type="project" value="InterPro"/>
</dbReference>
<dbReference type="InterPro" id="IPR044068">
    <property type="entry name" value="CB"/>
</dbReference>
<dbReference type="PROSITE" id="PS51900">
    <property type="entry name" value="CB"/>
    <property type="match status" value="1"/>
</dbReference>
<dbReference type="InterPro" id="IPR025269">
    <property type="entry name" value="SAM-like_dom"/>
</dbReference>